<keyword evidence="6" id="KW-0808">Transferase</keyword>
<evidence type="ECO:0000256" key="1">
    <source>
        <dbReference type="ARBA" id="ARBA00004651"/>
    </source>
</evidence>
<sequence length="304" mass="33391">MSRAYADQSRLAGALSGLVKELRPWQWYKQSILLLGLIFSKSLLDPVAVASVALGIVAFCVIAGATYIGNDILDVEEDRNHPQKKHRPIASGQVPIPVAAAFAILLFVGGLALAWYLGPLFLLVVCTYIVQNALYSAFLKEVVLVDVMVIAIGFVLRAIAGVVAIDVSLSPWLVVCTFLAALMLALGKRRHEMIVSDDPAASRSSLDEYTEETLDQLLVAVLSALLVSYSLYTFYGDGPWMMVTLPFAFFAAFRYHHLAHTRDLGGDPKYLFGDRPFLVNLVVWGFVVIAVLYEVPLRLLETIT</sequence>
<dbReference type="NCBIfam" id="NF008977">
    <property type="entry name" value="PRK12324.1-2"/>
    <property type="match status" value="1"/>
</dbReference>
<feature type="transmembrane region" description="Helical" evidence="5">
    <location>
        <begin position="47"/>
        <end position="68"/>
    </location>
</feature>
<feature type="transmembrane region" description="Helical" evidence="5">
    <location>
        <begin position="142"/>
        <end position="163"/>
    </location>
</feature>
<evidence type="ECO:0000313" key="6">
    <source>
        <dbReference type="EMBL" id="SEV83004.1"/>
    </source>
</evidence>
<dbReference type="Proteomes" id="UP000183275">
    <property type="component" value="Unassembled WGS sequence"/>
</dbReference>
<comment type="subcellular location">
    <subcellularLocation>
        <location evidence="1">Cell membrane</location>
        <topology evidence="1">Multi-pass membrane protein</topology>
    </subcellularLocation>
</comment>
<dbReference type="Pfam" id="PF01040">
    <property type="entry name" value="UbiA"/>
    <property type="match status" value="1"/>
</dbReference>
<dbReference type="STRING" id="1202768.SAMN05216285_0436"/>
<reference evidence="7" key="1">
    <citation type="submission" date="2016-10" db="EMBL/GenBank/DDBJ databases">
        <authorList>
            <person name="Varghese N."/>
        </authorList>
    </citation>
    <scope>NUCLEOTIDE SEQUENCE [LARGE SCALE GENOMIC DNA]</scope>
    <source>
        <strain evidence="7">CGMCC 1.12284</strain>
    </source>
</reference>
<name>A0A1I0M4Y7_9EURY</name>
<evidence type="ECO:0000256" key="2">
    <source>
        <dbReference type="ARBA" id="ARBA00022692"/>
    </source>
</evidence>
<keyword evidence="4 5" id="KW-0472">Membrane</keyword>
<dbReference type="Gene3D" id="1.10.357.140">
    <property type="entry name" value="UbiA prenyltransferase"/>
    <property type="match status" value="1"/>
</dbReference>
<feature type="transmembrane region" description="Helical" evidence="5">
    <location>
        <begin position="113"/>
        <end position="130"/>
    </location>
</feature>
<keyword evidence="2 5" id="KW-0812">Transmembrane</keyword>
<keyword evidence="3 5" id="KW-1133">Transmembrane helix</keyword>
<dbReference type="GO" id="GO:0005886">
    <property type="term" value="C:plasma membrane"/>
    <property type="evidence" value="ECO:0007669"/>
    <property type="project" value="UniProtKB-SubCell"/>
</dbReference>
<dbReference type="eggNOG" id="arCOG00476">
    <property type="taxonomic scope" value="Archaea"/>
</dbReference>
<dbReference type="CDD" id="cd13963">
    <property type="entry name" value="PT_UbiA_2"/>
    <property type="match status" value="1"/>
</dbReference>
<dbReference type="PANTHER" id="PTHR42723">
    <property type="entry name" value="CHLOROPHYLL SYNTHASE"/>
    <property type="match status" value="1"/>
</dbReference>
<dbReference type="AlphaFoldDB" id="A0A1I0M4Y7"/>
<accession>A0A1I0M4Y7</accession>
<proteinExistence type="predicted"/>
<evidence type="ECO:0000313" key="7">
    <source>
        <dbReference type="Proteomes" id="UP000183275"/>
    </source>
</evidence>
<evidence type="ECO:0000256" key="3">
    <source>
        <dbReference type="ARBA" id="ARBA00022989"/>
    </source>
</evidence>
<dbReference type="InterPro" id="IPR044878">
    <property type="entry name" value="UbiA_sf"/>
</dbReference>
<keyword evidence="7" id="KW-1185">Reference proteome</keyword>
<dbReference type="PANTHER" id="PTHR42723:SF1">
    <property type="entry name" value="CHLOROPHYLL SYNTHASE, CHLOROPLASTIC"/>
    <property type="match status" value="1"/>
</dbReference>
<feature type="transmembrane region" description="Helical" evidence="5">
    <location>
        <begin position="169"/>
        <end position="186"/>
    </location>
</feature>
<dbReference type="EMBL" id="FOIS01000001">
    <property type="protein sequence ID" value="SEV83004.1"/>
    <property type="molecule type" value="Genomic_DNA"/>
</dbReference>
<organism evidence="6 7">
    <name type="scientific">Natrinema salifodinae</name>
    <dbReference type="NCBI Taxonomy" id="1202768"/>
    <lineage>
        <taxon>Archaea</taxon>
        <taxon>Methanobacteriati</taxon>
        <taxon>Methanobacteriota</taxon>
        <taxon>Stenosarchaea group</taxon>
        <taxon>Halobacteria</taxon>
        <taxon>Halobacteriales</taxon>
        <taxon>Natrialbaceae</taxon>
        <taxon>Natrinema</taxon>
    </lineage>
</organism>
<protein>
    <submittedName>
        <fullName evidence="6">4-hydroxybenzoate polyprenyltransferase</fullName>
    </submittedName>
</protein>
<dbReference type="OrthoDB" id="213605at2157"/>
<feature type="transmembrane region" description="Helical" evidence="5">
    <location>
        <begin position="89"/>
        <end position="107"/>
    </location>
</feature>
<feature type="transmembrane region" description="Helical" evidence="5">
    <location>
        <begin position="213"/>
        <end position="232"/>
    </location>
</feature>
<dbReference type="GO" id="GO:0016765">
    <property type="term" value="F:transferase activity, transferring alkyl or aryl (other than methyl) groups"/>
    <property type="evidence" value="ECO:0007669"/>
    <property type="project" value="InterPro"/>
</dbReference>
<dbReference type="InterPro" id="IPR000537">
    <property type="entry name" value="UbiA_prenyltransferase"/>
</dbReference>
<feature type="transmembrane region" description="Helical" evidence="5">
    <location>
        <begin position="277"/>
        <end position="295"/>
    </location>
</feature>
<evidence type="ECO:0000256" key="5">
    <source>
        <dbReference type="SAM" id="Phobius"/>
    </source>
</evidence>
<evidence type="ECO:0000256" key="4">
    <source>
        <dbReference type="ARBA" id="ARBA00023136"/>
    </source>
</evidence>
<dbReference type="InterPro" id="IPR050475">
    <property type="entry name" value="Prenyltransferase_related"/>
</dbReference>
<dbReference type="RefSeq" id="WP_049991083.1">
    <property type="nucleotide sequence ID" value="NZ_FOIS01000001.1"/>
</dbReference>
<gene>
    <name evidence="6" type="ORF">SAMN05216285_0436</name>
</gene>